<feature type="compositionally biased region" description="Acidic residues" evidence="5">
    <location>
        <begin position="11"/>
        <end position="20"/>
    </location>
</feature>
<comment type="caution">
    <text evidence="7">The sequence shown here is derived from an EMBL/GenBank/DDBJ whole genome shotgun (WGS) entry which is preliminary data.</text>
</comment>
<evidence type="ECO:0000256" key="4">
    <source>
        <dbReference type="ARBA" id="ARBA00023136"/>
    </source>
</evidence>
<feature type="region of interest" description="Disordered" evidence="5">
    <location>
        <begin position="1"/>
        <end position="44"/>
    </location>
</feature>
<accession>A0A4Y9ZK83</accession>
<reference evidence="7 8" key="1">
    <citation type="submission" date="2019-02" db="EMBL/GenBank/DDBJ databases">
        <title>Genome sequencing of the rare red list fungi Hericium alpestre (H. flagellum).</title>
        <authorList>
            <person name="Buettner E."/>
            <person name="Kellner H."/>
        </authorList>
    </citation>
    <scope>NUCLEOTIDE SEQUENCE [LARGE SCALE GENOMIC DNA]</scope>
    <source>
        <strain evidence="7 8">DSM 108284</strain>
    </source>
</reference>
<protein>
    <recommendedName>
        <fullName evidence="9">Major facilitator superfamily (MFS) profile domain-containing protein</fullName>
    </recommendedName>
</protein>
<dbReference type="PANTHER" id="PTHR21576:SF160">
    <property type="entry name" value="NODULIN-LIKE DOMAIN-CONTAINING PROTEIN"/>
    <property type="match status" value="1"/>
</dbReference>
<evidence type="ECO:0000313" key="7">
    <source>
        <dbReference type="EMBL" id="TFY74600.1"/>
    </source>
</evidence>
<feature type="compositionally biased region" description="Polar residues" evidence="5">
    <location>
        <begin position="30"/>
        <end position="44"/>
    </location>
</feature>
<evidence type="ECO:0008006" key="9">
    <source>
        <dbReference type="Google" id="ProtNLM"/>
    </source>
</evidence>
<keyword evidence="2 6" id="KW-0812">Transmembrane</keyword>
<dbReference type="Proteomes" id="UP000298061">
    <property type="component" value="Unassembled WGS sequence"/>
</dbReference>
<dbReference type="STRING" id="135208.A0A4Y9ZK83"/>
<evidence type="ECO:0000313" key="8">
    <source>
        <dbReference type="Proteomes" id="UP000298061"/>
    </source>
</evidence>
<feature type="transmembrane region" description="Helical" evidence="6">
    <location>
        <begin position="183"/>
        <end position="201"/>
    </location>
</feature>
<dbReference type="SUPFAM" id="SSF103473">
    <property type="entry name" value="MFS general substrate transporter"/>
    <property type="match status" value="1"/>
</dbReference>
<comment type="subcellular location">
    <subcellularLocation>
        <location evidence="1">Membrane</location>
        <topology evidence="1">Multi-pass membrane protein</topology>
    </subcellularLocation>
</comment>
<dbReference type="PANTHER" id="PTHR21576">
    <property type="entry name" value="UNCHARACTERIZED NODULIN-LIKE PROTEIN"/>
    <property type="match status" value="1"/>
</dbReference>
<dbReference type="OrthoDB" id="410267at2759"/>
<evidence type="ECO:0000256" key="5">
    <source>
        <dbReference type="SAM" id="MobiDB-lite"/>
    </source>
</evidence>
<name>A0A4Y9ZK83_9AGAM</name>
<gene>
    <name evidence="7" type="ORF">EWM64_g9412</name>
</gene>
<proteinExistence type="predicted"/>
<evidence type="ECO:0000256" key="3">
    <source>
        <dbReference type="ARBA" id="ARBA00022989"/>
    </source>
</evidence>
<keyword evidence="4 6" id="KW-0472">Membrane</keyword>
<sequence>MNSSSTHLLAEPEDGGDEEGDHSSNSSNNTLAPPTNGGVQLSPSTSYVGFRARNVTSDSQGSSSPEKTGRSRDISGRALWTAGDFWLLFCTNMLHINNVGTISQALFAKGNPDYNEVEAAVWQAAQVSIVSVANFVGRIFIGITADFVKSHLRCPRSFCITIVSTLFITSQLVLLGADSVRNLWQASALLGFAYGSMFGLFPTVTIEWFGLTHFSENWGFVSLAPVVGGNLFSI</sequence>
<feature type="non-terminal residue" evidence="7">
    <location>
        <position position="234"/>
    </location>
</feature>
<keyword evidence="3 6" id="KW-1133">Transmembrane helix</keyword>
<dbReference type="AlphaFoldDB" id="A0A4Y9ZK83"/>
<evidence type="ECO:0000256" key="2">
    <source>
        <dbReference type="ARBA" id="ARBA00022692"/>
    </source>
</evidence>
<keyword evidence="8" id="KW-1185">Reference proteome</keyword>
<dbReference type="GO" id="GO:0000329">
    <property type="term" value="C:fungal-type vacuole membrane"/>
    <property type="evidence" value="ECO:0007669"/>
    <property type="project" value="TreeGrafter"/>
</dbReference>
<dbReference type="InterPro" id="IPR036259">
    <property type="entry name" value="MFS_trans_sf"/>
</dbReference>
<evidence type="ECO:0000256" key="1">
    <source>
        <dbReference type="ARBA" id="ARBA00004141"/>
    </source>
</evidence>
<dbReference type="EMBL" id="SFCI01001992">
    <property type="protein sequence ID" value="TFY74600.1"/>
    <property type="molecule type" value="Genomic_DNA"/>
</dbReference>
<organism evidence="7 8">
    <name type="scientific">Hericium alpestre</name>
    <dbReference type="NCBI Taxonomy" id="135208"/>
    <lineage>
        <taxon>Eukaryota</taxon>
        <taxon>Fungi</taxon>
        <taxon>Dikarya</taxon>
        <taxon>Basidiomycota</taxon>
        <taxon>Agaricomycotina</taxon>
        <taxon>Agaricomycetes</taxon>
        <taxon>Russulales</taxon>
        <taxon>Hericiaceae</taxon>
        <taxon>Hericium</taxon>
    </lineage>
</organism>
<evidence type="ECO:0000256" key="6">
    <source>
        <dbReference type="SAM" id="Phobius"/>
    </source>
</evidence>
<feature type="transmembrane region" description="Helical" evidence="6">
    <location>
        <begin position="158"/>
        <end position="177"/>
    </location>
</feature>